<accession>A0A8J5CF86</accession>
<dbReference type="PANTHER" id="PTHR35321">
    <property type="entry name" value="OS02G0753200 PROTEIN"/>
    <property type="match status" value="1"/>
</dbReference>
<feature type="compositionally biased region" description="Polar residues" evidence="1">
    <location>
        <begin position="19"/>
        <end position="48"/>
    </location>
</feature>
<feature type="compositionally biased region" description="Basic and acidic residues" evidence="1">
    <location>
        <begin position="228"/>
        <end position="249"/>
    </location>
</feature>
<evidence type="ECO:0000313" key="2">
    <source>
        <dbReference type="EMBL" id="KAG6473309.1"/>
    </source>
</evidence>
<organism evidence="2 3">
    <name type="scientific">Zingiber officinale</name>
    <name type="common">Ginger</name>
    <name type="synonym">Amomum zingiber</name>
    <dbReference type="NCBI Taxonomy" id="94328"/>
    <lineage>
        <taxon>Eukaryota</taxon>
        <taxon>Viridiplantae</taxon>
        <taxon>Streptophyta</taxon>
        <taxon>Embryophyta</taxon>
        <taxon>Tracheophyta</taxon>
        <taxon>Spermatophyta</taxon>
        <taxon>Magnoliopsida</taxon>
        <taxon>Liliopsida</taxon>
        <taxon>Zingiberales</taxon>
        <taxon>Zingiberaceae</taxon>
        <taxon>Zingiber</taxon>
    </lineage>
</organism>
<evidence type="ECO:0000313" key="3">
    <source>
        <dbReference type="Proteomes" id="UP000734854"/>
    </source>
</evidence>
<dbReference type="PANTHER" id="PTHR35321:SF1">
    <property type="entry name" value="OS02G0753200 PROTEIN"/>
    <property type="match status" value="1"/>
</dbReference>
<evidence type="ECO:0000256" key="1">
    <source>
        <dbReference type="SAM" id="MobiDB-lite"/>
    </source>
</evidence>
<dbReference type="EMBL" id="JACMSC010000019">
    <property type="protein sequence ID" value="KAG6473309.1"/>
    <property type="molecule type" value="Genomic_DNA"/>
</dbReference>
<feature type="region of interest" description="Disordered" evidence="1">
    <location>
        <begin position="227"/>
        <end position="275"/>
    </location>
</feature>
<proteinExistence type="predicted"/>
<dbReference type="InterPro" id="IPR040306">
    <property type="entry name" value="Os02g0753200-like"/>
</dbReference>
<dbReference type="AlphaFoldDB" id="A0A8J5CF86"/>
<gene>
    <name evidence="2" type="ORF">ZIOFF_067223</name>
</gene>
<reference evidence="2 3" key="1">
    <citation type="submission" date="2020-08" db="EMBL/GenBank/DDBJ databases">
        <title>Plant Genome Project.</title>
        <authorList>
            <person name="Zhang R.-G."/>
        </authorList>
    </citation>
    <scope>NUCLEOTIDE SEQUENCE [LARGE SCALE GENOMIC DNA]</scope>
    <source>
        <tissue evidence="2">Rhizome</tissue>
    </source>
</reference>
<name>A0A8J5CF86_ZINOF</name>
<feature type="compositionally biased region" description="Basic and acidic residues" evidence="1">
    <location>
        <begin position="262"/>
        <end position="275"/>
    </location>
</feature>
<comment type="caution">
    <text evidence="2">The sequence shown here is derived from an EMBL/GenBank/DDBJ whole genome shotgun (WGS) entry which is preliminary data.</text>
</comment>
<protein>
    <submittedName>
        <fullName evidence="2">Uncharacterized protein</fullName>
    </submittedName>
</protein>
<dbReference type="Proteomes" id="UP000734854">
    <property type="component" value="Unassembled WGS sequence"/>
</dbReference>
<keyword evidence="3" id="KW-1185">Reference proteome</keyword>
<feature type="compositionally biased region" description="Acidic residues" evidence="1">
    <location>
        <begin position="51"/>
        <end position="67"/>
    </location>
</feature>
<feature type="region of interest" description="Disordered" evidence="1">
    <location>
        <begin position="1"/>
        <end position="110"/>
    </location>
</feature>
<sequence length="275" mass="29814">MEPATPSCCTSEAEKTRATAMSLTLLQGYSSDEQEGDLTTSPASSSSLGDDGVEREEDHEGEGDSGEETLRERPKRGKVKKRSLDEALNPPADSFLPSALDAFNEITGPPEFLNNCAAAPEETREALGVLDRKARSRSGRDKKDLPAGAVVEAKAQLVGIRDRVRNDIEGSFPSSTPGIVPANKRIVSATNPDPKDAAELLRVCLQCGVPKTYSHARGMVCPLCGDRAPAEHTNESDKKKGSVVKDKEKMKRMKGQSSHATWKSETEMQLRQQYD</sequence>